<feature type="chain" id="PRO_5011789948" description="DUF2911 domain-containing protein" evidence="1">
    <location>
        <begin position="23"/>
        <end position="175"/>
    </location>
</feature>
<name>A0A1I1F1R6_9SPHI</name>
<evidence type="ECO:0000313" key="3">
    <source>
        <dbReference type="Proteomes" id="UP000199577"/>
    </source>
</evidence>
<organism evidence="2 3">
    <name type="scientific">Parapedobacter composti</name>
    <dbReference type="NCBI Taxonomy" id="623281"/>
    <lineage>
        <taxon>Bacteria</taxon>
        <taxon>Pseudomonadati</taxon>
        <taxon>Bacteroidota</taxon>
        <taxon>Sphingobacteriia</taxon>
        <taxon>Sphingobacteriales</taxon>
        <taxon>Sphingobacteriaceae</taxon>
        <taxon>Parapedobacter</taxon>
    </lineage>
</organism>
<dbReference type="AlphaFoldDB" id="A0A1I1F1R6"/>
<dbReference type="InterPro" id="IPR021314">
    <property type="entry name" value="DUF2911"/>
</dbReference>
<protein>
    <recommendedName>
        <fullName evidence="4">DUF2911 domain-containing protein</fullName>
    </recommendedName>
</protein>
<evidence type="ECO:0008006" key="4">
    <source>
        <dbReference type="Google" id="ProtNLM"/>
    </source>
</evidence>
<evidence type="ECO:0000313" key="2">
    <source>
        <dbReference type="EMBL" id="SFB91083.1"/>
    </source>
</evidence>
<dbReference type="STRING" id="623281.SAMN05421747_10249"/>
<keyword evidence="1" id="KW-0732">Signal</keyword>
<feature type="signal peptide" evidence="1">
    <location>
        <begin position="1"/>
        <end position="22"/>
    </location>
</feature>
<accession>A0A1I1F1R6</accession>
<sequence>MMMKAQILSFLLATAISTLAFAQQDKSQRASPPDSTVATTADGVTITIHYSKPSLKGRQLGVDVAPLGKVWRTGANEATTFEVNRDVLVEGQRLPAGKYSLYSIPDEQRMTIIFNKIWDQWGTRYDESQDALRITAVPTAGQPHAEQFTIKADKTGTVTLLWGDVGVSFTVKAAK</sequence>
<dbReference type="RefSeq" id="WP_090971133.1">
    <property type="nucleotide sequence ID" value="NZ_FOLL01000002.1"/>
</dbReference>
<dbReference type="EMBL" id="FOLL01000002">
    <property type="protein sequence ID" value="SFB91083.1"/>
    <property type="molecule type" value="Genomic_DNA"/>
</dbReference>
<reference evidence="2 3" key="1">
    <citation type="submission" date="2016-10" db="EMBL/GenBank/DDBJ databases">
        <authorList>
            <person name="de Groot N.N."/>
        </authorList>
    </citation>
    <scope>NUCLEOTIDE SEQUENCE [LARGE SCALE GENOMIC DNA]</scope>
    <source>
        <strain evidence="2 3">DSM 22900</strain>
    </source>
</reference>
<gene>
    <name evidence="2" type="ORF">SAMN05421747_10249</name>
</gene>
<proteinExistence type="predicted"/>
<evidence type="ECO:0000256" key="1">
    <source>
        <dbReference type="SAM" id="SignalP"/>
    </source>
</evidence>
<dbReference type="OrthoDB" id="195456at2"/>
<keyword evidence="3" id="KW-1185">Reference proteome</keyword>
<dbReference type="Pfam" id="PF11138">
    <property type="entry name" value="DUF2911"/>
    <property type="match status" value="1"/>
</dbReference>
<dbReference type="Proteomes" id="UP000199577">
    <property type="component" value="Unassembled WGS sequence"/>
</dbReference>